<dbReference type="EMBL" id="JABCKV010000015">
    <property type="protein sequence ID" value="KAG5646896.1"/>
    <property type="molecule type" value="Genomic_DNA"/>
</dbReference>
<evidence type="ECO:0000313" key="2">
    <source>
        <dbReference type="EMBL" id="KAG5646896.1"/>
    </source>
</evidence>
<keyword evidence="3" id="KW-1185">Reference proteome</keyword>
<feature type="compositionally biased region" description="Basic and acidic residues" evidence="1">
    <location>
        <begin position="32"/>
        <end position="62"/>
    </location>
</feature>
<sequence>MTSDFTRHSIFIDISHDSSAPARGSSDNTSHPLDDSILHERTMVASEDAHGDGGEKYEKRESLSTPQVTYISSNEKHAGYLSADSDPLRATPGSAALHPPLFPVNNIDLKPSPVASRRASHLHLDLKPASPPPWELVDPPDTADEHQHERKGGADYYSTVGSRKFQTSTTHTRPLIPKSSYYFGPPPSDAAFGTHPVGQMGVHHPREVIRIERDYTGGELVQFAPIYPLELEGRVRTFLIPLPSTGAVDADTRGT</sequence>
<protein>
    <submittedName>
        <fullName evidence="2">Uncharacterized protein</fullName>
    </submittedName>
</protein>
<organism evidence="2 3">
    <name type="scientific">Asterophora parasitica</name>
    <dbReference type="NCBI Taxonomy" id="117018"/>
    <lineage>
        <taxon>Eukaryota</taxon>
        <taxon>Fungi</taxon>
        <taxon>Dikarya</taxon>
        <taxon>Basidiomycota</taxon>
        <taxon>Agaricomycotina</taxon>
        <taxon>Agaricomycetes</taxon>
        <taxon>Agaricomycetidae</taxon>
        <taxon>Agaricales</taxon>
        <taxon>Tricholomatineae</taxon>
        <taxon>Lyophyllaceae</taxon>
        <taxon>Asterophora</taxon>
    </lineage>
</organism>
<comment type="caution">
    <text evidence="2">The sequence shown here is derived from an EMBL/GenBank/DDBJ whole genome shotgun (WGS) entry which is preliminary data.</text>
</comment>
<evidence type="ECO:0000313" key="3">
    <source>
        <dbReference type="Proteomes" id="UP000775547"/>
    </source>
</evidence>
<dbReference type="AlphaFoldDB" id="A0A9P7GBN5"/>
<feature type="region of interest" description="Disordered" evidence="1">
    <location>
        <begin position="16"/>
        <end position="67"/>
    </location>
</feature>
<evidence type="ECO:0000256" key="1">
    <source>
        <dbReference type="SAM" id="MobiDB-lite"/>
    </source>
</evidence>
<proteinExistence type="predicted"/>
<accession>A0A9P7GBN5</accession>
<dbReference type="Proteomes" id="UP000775547">
    <property type="component" value="Unassembled WGS sequence"/>
</dbReference>
<reference evidence="2" key="2">
    <citation type="submission" date="2021-10" db="EMBL/GenBank/DDBJ databases">
        <title>Phylogenomics reveals ancestral predisposition of the termite-cultivated fungus Termitomyces towards a domesticated lifestyle.</title>
        <authorList>
            <person name="Auxier B."/>
            <person name="Grum-Grzhimaylo A."/>
            <person name="Cardenas M.E."/>
            <person name="Lodge J.D."/>
            <person name="Laessoe T."/>
            <person name="Pedersen O."/>
            <person name="Smith M.E."/>
            <person name="Kuyper T.W."/>
            <person name="Franco-Molano E.A."/>
            <person name="Baroni T.J."/>
            <person name="Aanen D.K."/>
        </authorList>
    </citation>
    <scope>NUCLEOTIDE SEQUENCE</scope>
    <source>
        <strain evidence="2">AP01</strain>
        <tissue evidence="2">Mycelium</tissue>
    </source>
</reference>
<gene>
    <name evidence="2" type="ORF">DXG03_001972</name>
</gene>
<dbReference type="OrthoDB" id="2190159at2759"/>
<reference evidence="2" key="1">
    <citation type="submission" date="2020-07" db="EMBL/GenBank/DDBJ databases">
        <authorList>
            <person name="Nieuwenhuis M."/>
            <person name="Van De Peppel L.J.J."/>
        </authorList>
    </citation>
    <scope>NUCLEOTIDE SEQUENCE</scope>
    <source>
        <strain evidence="2">AP01</strain>
        <tissue evidence="2">Mycelium</tissue>
    </source>
</reference>
<name>A0A9P7GBN5_9AGAR</name>